<sequence length="265" mass="30216">SEERASRASGSGRFRGKMRKYQNGRESSYDSSPLRDSSASIGESEYTKSAATSVENWSRVMDAANSSRASYSENSSTSNISVEPIALAKSIDNTRALFKKKSLVQVINNYIKAGIEEGKRQAKKYLRKALSFGVKSGYLIPTDPQGQVIRVSPTLMELKKNDAESRKRRRNARRGVDNPISDNKVTRRPTPPWGMQKYREDTPKPEKPPRKRKKTSVLTKWPEKRPRRTTSKKSPERVRRGKKKTTKRKLADFYLLCVRYFTLCS</sequence>
<dbReference type="AlphaFoldDB" id="A0A0L7R480"/>
<feature type="region of interest" description="Disordered" evidence="1">
    <location>
        <begin position="1"/>
        <end position="52"/>
    </location>
</feature>
<accession>A0A0L7R480</accession>
<protein>
    <submittedName>
        <fullName evidence="2">Uncharacterized protein</fullName>
    </submittedName>
</protein>
<evidence type="ECO:0000313" key="3">
    <source>
        <dbReference type="Proteomes" id="UP000053825"/>
    </source>
</evidence>
<feature type="compositionally biased region" description="Basic and acidic residues" evidence="1">
    <location>
        <begin position="197"/>
        <end position="208"/>
    </location>
</feature>
<evidence type="ECO:0000313" key="2">
    <source>
        <dbReference type="EMBL" id="KOC65634.1"/>
    </source>
</evidence>
<feature type="non-terminal residue" evidence="2">
    <location>
        <position position="1"/>
    </location>
</feature>
<evidence type="ECO:0000256" key="1">
    <source>
        <dbReference type="SAM" id="MobiDB-lite"/>
    </source>
</evidence>
<dbReference type="EMBL" id="KQ414658">
    <property type="protein sequence ID" value="KOC65634.1"/>
    <property type="molecule type" value="Genomic_DNA"/>
</dbReference>
<dbReference type="OrthoDB" id="7635320at2759"/>
<gene>
    <name evidence="2" type="ORF">WH47_00658</name>
</gene>
<name>A0A0L7R480_9HYME</name>
<reference evidence="2 3" key="1">
    <citation type="submission" date="2015-07" db="EMBL/GenBank/DDBJ databases">
        <title>The genome of Habropoda laboriosa.</title>
        <authorList>
            <person name="Pan H."/>
            <person name="Kapheim K."/>
        </authorList>
    </citation>
    <scope>NUCLEOTIDE SEQUENCE [LARGE SCALE GENOMIC DNA]</scope>
    <source>
        <strain evidence="2">0110345459</strain>
    </source>
</reference>
<feature type="compositionally biased region" description="Low complexity" evidence="1">
    <location>
        <begin position="29"/>
        <end position="40"/>
    </location>
</feature>
<proteinExistence type="predicted"/>
<feature type="region of interest" description="Disordered" evidence="1">
    <location>
        <begin position="159"/>
        <end position="246"/>
    </location>
</feature>
<dbReference type="Proteomes" id="UP000053825">
    <property type="component" value="Unassembled WGS sequence"/>
</dbReference>
<organism evidence="2 3">
    <name type="scientific">Habropoda laboriosa</name>
    <dbReference type="NCBI Taxonomy" id="597456"/>
    <lineage>
        <taxon>Eukaryota</taxon>
        <taxon>Metazoa</taxon>
        <taxon>Ecdysozoa</taxon>
        <taxon>Arthropoda</taxon>
        <taxon>Hexapoda</taxon>
        <taxon>Insecta</taxon>
        <taxon>Pterygota</taxon>
        <taxon>Neoptera</taxon>
        <taxon>Endopterygota</taxon>
        <taxon>Hymenoptera</taxon>
        <taxon>Apocrita</taxon>
        <taxon>Aculeata</taxon>
        <taxon>Apoidea</taxon>
        <taxon>Anthophila</taxon>
        <taxon>Apidae</taxon>
        <taxon>Habropoda</taxon>
    </lineage>
</organism>
<keyword evidence="3" id="KW-1185">Reference proteome</keyword>